<dbReference type="RefSeq" id="WP_086522712.1">
    <property type="nucleotide sequence ID" value="NZ_MDJW01000015.1"/>
</dbReference>
<gene>
    <name evidence="11" type="primary">ompR</name>
    <name evidence="11" type="ORF">BFL34_03161</name>
</gene>
<evidence type="ECO:0000259" key="10">
    <source>
        <dbReference type="PROSITE" id="PS51755"/>
    </source>
</evidence>
<dbReference type="FunFam" id="1.10.10.10:FF:000018">
    <property type="entry name" value="DNA-binding response regulator ResD"/>
    <property type="match status" value="1"/>
</dbReference>
<dbReference type="GO" id="GO:0005829">
    <property type="term" value="C:cytosol"/>
    <property type="evidence" value="ECO:0007669"/>
    <property type="project" value="TreeGrafter"/>
</dbReference>
<dbReference type="InterPro" id="IPR039420">
    <property type="entry name" value="WalR-like"/>
</dbReference>
<dbReference type="InterPro" id="IPR001789">
    <property type="entry name" value="Sig_transdc_resp-reg_receiver"/>
</dbReference>
<dbReference type="GO" id="GO:0000156">
    <property type="term" value="F:phosphorelay response regulator activity"/>
    <property type="evidence" value="ECO:0007669"/>
    <property type="project" value="TreeGrafter"/>
</dbReference>
<evidence type="ECO:0000256" key="5">
    <source>
        <dbReference type="ARBA" id="ARBA00023163"/>
    </source>
</evidence>
<dbReference type="InterPro" id="IPR016032">
    <property type="entry name" value="Sig_transdc_resp-reg_C-effctor"/>
</dbReference>
<feature type="modified residue" description="4-aspartylphosphate" evidence="6">
    <location>
        <position position="81"/>
    </location>
</feature>
<dbReference type="Gene3D" id="6.10.250.690">
    <property type="match status" value="1"/>
</dbReference>
<name>A0A251Y0Y2_9MICO</name>
<evidence type="ECO:0000256" key="2">
    <source>
        <dbReference type="ARBA" id="ARBA00023012"/>
    </source>
</evidence>
<dbReference type="PANTHER" id="PTHR48111:SF4">
    <property type="entry name" value="DNA-BINDING DUAL TRANSCRIPTIONAL REGULATOR OMPR"/>
    <property type="match status" value="1"/>
</dbReference>
<comment type="caution">
    <text evidence="11">The sequence shown here is derived from an EMBL/GenBank/DDBJ whole genome shotgun (WGS) entry which is preliminary data.</text>
</comment>
<dbReference type="SUPFAM" id="SSF52172">
    <property type="entry name" value="CheY-like"/>
    <property type="match status" value="1"/>
</dbReference>
<dbReference type="CDD" id="cd17574">
    <property type="entry name" value="REC_OmpR"/>
    <property type="match status" value="1"/>
</dbReference>
<keyword evidence="4 7" id="KW-0238">DNA-binding</keyword>
<dbReference type="Pfam" id="PF00072">
    <property type="entry name" value="Response_reg"/>
    <property type="match status" value="1"/>
</dbReference>
<dbReference type="PROSITE" id="PS50110">
    <property type="entry name" value="RESPONSE_REGULATORY"/>
    <property type="match status" value="1"/>
</dbReference>
<sequence>MSPTYDPARADAGRPDPARPDPTRPDPLRGRRILVVEDDPTVNEVVCRYLKASGFQVETVADGLEAVRVATERMPDLVVLDRMLPGLDGLEVCRRIRAHHPESPVPVVMLTALGQGEDRVNGLDAGADDYLAKPFSPRELVLRVRAVLRRTVPEPVPEPPFVAGPFVLDLGAREIHQAGVMLSLTSREFDLLAFLLRNPRRVFGRDDLLRSVWGWEIGDLSTVTVHVRRLREKIEADPAHPVLLGTVWGVGYRFDPDAAAPVAPEATTAEAAADPDPAPRTASAPPTGADA</sequence>
<dbReference type="EMBL" id="MDJW01000015">
    <property type="protein sequence ID" value="OUE17910.1"/>
    <property type="molecule type" value="Genomic_DNA"/>
</dbReference>
<dbReference type="SMART" id="SM00862">
    <property type="entry name" value="Trans_reg_C"/>
    <property type="match status" value="1"/>
</dbReference>
<dbReference type="Gene3D" id="1.10.10.10">
    <property type="entry name" value="Winged helix-like DNA-binding domain superfamily/Winged helix DNA-binding domain"/>
    <property type="match status" value="1"/>
</dbReference>
<dbReference type="InterPro" id="IPR011006">
    <property type="entry name" value="CheY-like_superfamily"/>
</dbReference>
<feature type="domain" description="OmpR/PhoB-type" evidence="10">
    <location>
        <begin position="158"/>
        <end position="256"/>
    </location>
</feature>
<dbReference type="Gene3D" id="3.40.50.2300">
    <property type="match status" value="1"/>
</dbReference>
<dbReference type="CDD" id="cd00383">
    <property type="entry name" value="trans_reg_C"/>
    <property type="match status" value="1"/>
</dbReference>
<dbReference type="GO" id="GO:0000976">
    <property type="term" value="F:transcription cis-regulatory region binding"/>
    <property type="evidence" value="ECO:0007669"/>
    <property type="project" value="TreeGrafter"/>
</dbReference>
<evidence type="ECO:0000256" key="8">
    <source>
        <dbReference type="SAM" id="MobiDB-lite"/>
    </source>
</evidence>
<dbReference type="Pfam" id="PF00486">
    <property type="entry name" value="Trans_reg_C"/>
    <property type="match status" value="1"/>
</dbReference>
<feature type="compositionally biased region" description="Basic and acidic residues" evidence="8">
    <location>
        <begin position="8"/>
        <end position="29"/>
    </location>
</feature>
<dbReference type="Proteomes" id="UP000194837">
    <property type="component" value="Unassembled WGS sequence"/>
</dbReference>
<evidence type="ECO:0000256" key="7">
    <source>
        <dbReference type="PROSITE-ProRule" id="PRU01091"/>
    </source>
</evidence>
<reference evidence="11 12" key="1">
    <citation type="submission" date="2016-08" db="EMBL/GenBank/DDBJ databases">
        <title>Genome sequence of Clavibacter michiganensis spp strain CFBP7494.</title>
        <authorList>
            <person name="Thapa S.P."/>
            <person name="Coaker G."/>
            <person name="Jacques M.-A."/>
        </authorList>
    </citation>
    <scope>NUCLEOTIDE SEQUENCE [LARGE SCALE GENOMIC DNA]</scope>
    <source>
        <strain evidence="11">CFBP7494</strain>
    </source>
</reference>
<evidence type="ECO:0000256" key="4">
    <source>
        <dbReference type="ARBA" id="ARBA00023125"/>
    </source>
</evidence>
<feature type="DNA-binding region" description="OmpR/PhoB-type" evidence="7">
    <location>
        <begin position="158"/>
        <end position="256"/>
    </location>
</feature>
<keyword evidence="3" id="KW-0805">Transcription regulation</keyword>
<dbReference type="GO" id="GO:0032993">
    <property type="term" value="C:protein-DNA complex"/>
    <property type="evidence" value="ECO:0007669"/>
    <property type="project" value="TreeGrafter"/>
</dbReference>
<protein>
    <submittedName>
        <fullName evidence="11">Transcriptional regulatory protein OmpR</fullName>
    </submittedName>
</protein>
<accession>A0A251Y0Y2</accession>
<dbReference type="SUPFAM" id="SSF46894">
    <property type="entry name" value="C-terminal effector domain of the bipartite response regulators"/>
    <property type="match status" value="1"/>
</dbReference>
<feature type="domain" description="Response regulatory" evidence="9">
    <location>
        <begin position="32"/>
        <end position="148"/>
    </location>
</feature>
<evidence type="ECO:0000256" key="3">
    <source>
        <dbReference type="ARBA" id="ARBA00023015"/>
    </source>
</evidence>
<evidence type="ECO:0000259" key="9">
    <source>
        <dbReference type="PROSITE" id="PS50110"/>
    </source>
</evidence>
<evidence type="ECO:0000313" key="12">
    <source>
        <dbReference type="Proteomes" id="UP000194837"/>
    </source>
</evidence>
<evidence type="ECO:0000313" key="11">
    <source>
        <dbReference type="EMBL" id="OUE17910.1"/>
    </source>
</evidence>
<feature type="region of interest" description="Disordered" evidence="8">
    <location>
        <begin position="261"/>
        <end position="291"/>
    </location>
</feature>
<proteinExistence type="predicted"/>
<organism evidence="11 12">
    <name type="scientific">Clavibacter michiganensis</name>
    <dbReference type="NCBI Taxonomy" id="28447"/>
    <lineage>
        <taxon>Bacteria</taxon>
        <taxon>Bacillati</taxon>
        <taxon>Actinomycetota</taxon>
        <taxon>Actinomycetes</taxon>
        <taxon>Micrococcales</taxon>
        <taxon>Microbacteriaceae</taxon>
        <taxon>Clavibacter</taxon>
    </lineage>
</organism>
<dbReference type="InterPro" id="IPR036388">
    <property type="entry name" value="WH-like_DNA-bd_sf"/>
</dbReference>
<dbReference type="SMART" id="SM00448">
    <property type="entry name" value="REC"/>
    <property type="match status" value="1"/>
</dbReference>
<keyword evidence="2" id="KW-0902">Two-component regulatory system</keyword>
<dbReference type="FunFam" id="3.40.50.2300:FF:000001">
    <property type="entry name" value="DNA-binding response regulator PhoB"/>
    <property type="match status" value="1"/>
</dbReference>
<dbReference type="InterPro" id="IPR001867">
    <property type="entry name" value="OmpR/PhoB-type_DNA-bd"/>
</dbReference>
<dbReference type="AlphaFoldDB" id="A0A251Y0Y2"/>
<evidence type="ECO:0000256" key="6">
    <source>
        <dbReference type="PROSITE-ProRule" id="PRU00169"/>
    </source>
</evidence>
<feature type="region of interest" description="Disordered" evidence="8">
    <location>
        <begin position="1"/>
        <end position="29"/>
    </location>
</feature>
<dbReference type="PANTHER" id="PTHR48111">
    <property type="entry name" value="REGULATOR OF RPOS"/>
    <property type="match status" value="1"/>
</dbReference>
<evidence type="ECO:0000256" key="1">
    <source>
        <dbReference type="ARBA" id="ARBA00022553"/>
    </source>
</evidence>
<keyword evidence="5" id="KW-0804">Transcription</keyword>
<dbReference type="PROSITE" id="PS51755">
    <property type="entry name" value="OMPR_PHOB"/>
    <property type="match status" value="1"/>
</dbReference>
<dbReference type="GO" id="GO:0006355">
    <property type="term" value="P:regulation of DNA-templated transcription"/>
    <property type="evidence" value="ECO:0007669"/>
    <property type="project" value="InterPro"/>
</dbReference>
<keyword evidence="1 6" id="KW-0597">Phosphoprotein</keyword>